<evidence type="ECO:0000256" key="2">
    <source>
        <dbReference type="ARBA" id="ARBA00022692"/>
    </source>
</evidence>
<evidence type="ECO:0000256" key="1">
    <source>
        <dbReference type="ARBA" id="ARBA00004141"/>
    </source>
</evidence>
<evidence type="ECO:0000313" key="10">
    <source>
        <dbReference type="Proteomes" id="UP001236270"/>
    </source>
</evidence>
<feature type="transmembrane region" description="Helical" evidence="5">
    <location>
        <begin position="99"/>
        <end position="120"/>
    </location>
</feature>
<dbReference type="GO" id="GO:0016020">
    <property type="term" value="C:membrane"/>
    <property type="evidence" value="ECO:0007669"/>
    <property type="project" value="UniProtKB-SubCell"/>
</dbReference>
<feature type="domain" description="Protein glycosylation ligase" evidence="8">
    <location>
        <begin position="172"/>
        <end position="193"/>
    </location>
</feature>
<feature type="transmembrane region" description="Helical" evidence="5">
    <location>
        <begin position="12"/>
        <end position="33"/>
    </location>
</feature>
<feature type="transmembrane region" description="Helical" evidence="5">
    <location>
        <begin position="76"/>
        <end position="93"/>
    </location>
</feature>
<feature type="domain" description="Virulence factor membrane-bound polymerase C-terminal" evidence="7">
    <location>
        <begin position="366"/>
        <end position="447"/>
    </location>
</feature>
<name>A0AAW8HQ24_PLUGE</name>
<feature type="transmembrane region" description="Helical" evidence="5">
    <location>
        <begin position="245"/>
        <end position="262"/>
    </location>
</feature>
<evidence type="ECO:0000256" key="5">
    <source>
        <dbReference type="SAM" id="Phobius"/>
    </source>
</evidence>
<keyword evidence="9" id="KW-0436">Ligase</keyword>
<gene>
    <name evidence="9" type="ORF">RBJ30_13580</name>
</gene>
<feature type="transmembrane region" description="Helical" evidence="5">
    <location>
        <begin position="175"/>
        <end position="195"/>
    </location>
</feature>
<keyword evidence="2 5" id="KW-0812">Transmembrane</keyword>
<evidence type="ECO:0000259" key="6">
    <source>
        <dbReference type="Pfam" id="PF04932"/>
    </source>
</evidence>
<feature type="transmembrane region" description="Helical" evidence="5">
    <location>
        <begin position="132"/>
        <end position="155"/>
    </location>
</feature>
<evidence type="ECO:0000256" key="3">
    <source>
        <dbReference type="ARBA" id="ARBA00022989"/>
    </source>
</evidence>
<protein>
    <submittedName>
        <fullName evidence="9">O-antigen ligase family protein</fullName>
    </submittedName>
</protein>
<dbReference type="GO" id="GO:0016874">
    <property type="term" value="F:ligase activity"/>
    <property type="evidence" value="ECO:0007669"/>
    <property type="project" value="UniProtKB-KW"/>
</dbReference>
<accession>A0AAW8HQ24</accession>
<evidence type="ECO:0000256" key="4">
    <source>
        <dbReference type="ARBA" id="ARBA00023136"/>
    </source>
</evidence>
<keyword evidence="4 5" id="KW-0472">Membrane</keyword>
<dbReference type="InterPro" id="IPR021797">
    <property type="entry name" value="Wzy_C_2"/>
</dbReference>
<dbReference type="AlphaFoldDB" id="A0AAW8HQ24"/>
<dbReference type="PANTHER" id="PTHR37422:SF21">
    <property type="entry name" value="EXOQ-LIKE PROTEIN"/>
    <property type="match status" value="1"/>
</dbReference>
<keyword evidence="3 5" id="KW-1133">Transmembrane helix</keyword>
<evidence type="ECO:0000259" key="8">
    <source>
        <dbReference type="Pfam" id="PF15864"/>
    </source>
</evidence>
<feature type="transmembrane region" description="Helical" evidence="5">
    <location>
        <begin position="384"/>
        <end position="404"/>
    </location>
</feature>
<feature type="transmembrane region" description="Helical" evidence="5">
    <location>
        <begin position="361"/>
        <end position="378"/>
    </location>
</feature>
<comment type="caution">
    <text evidence="9">The sequence shown here is derived from an EMBL/GenBank/DDBJ whole genome shotgun (WGS) entry which is preliminary data.</text>
</comment>
<dbReference type="InterPro" id="IPR007016">
    <property type="entry name" value="O-antigen_ligase-rel_domated"/>
</dbReference>
<dbReference type="PANTHER" id="PTHR37422">
    <property type="entry name" value="TEICHURONIC ACID BIOSYNTHESIS PROTEIN TUAE"/>
    <property type="match status" value="1"/>
</dbReference>
<comment type="subcellular location">
    <subcellularLocation>
        <location evidence="1">Membrane</location>
        <topology evidence="1">Multi-pass membrane protein</topology>
    </subcellularLocation>
</comment>
<dbReference type="InterPro" id="IPR051533">
    <property type="entry name" value="WaaL-like"/>
</dbReference>
<reference evidence="9" key="1">
    <citation type="submission" date="2023-08" db="EMBL/GenBank/DDBJ databases">
        <title>WGS of pathogenic bacterial species, Los Angeles County Public Health Laboratories.</title>
        <authorList>
            <person name="Garrigues J.M."/>
            <person name="Green N.M."/>
        </authorList>
    </citation>
    <scope>NUCLEOTIDE SEQUENCE</scope>
    <source>
        <strain evidence="9">LACPHL-BACT-2023-00068</strain>
    </source>
</reference>
<dbReference type="Pfam" id="PF11846">
    <property type="entry name" value="Wzy_C_2"/>
    <property type="match status" value="1"/>
</dbReference>
<dbReference type="RefSeq" id="WP_048253656.1">
    <property type="nucleotide sequence ID" value="NZ_JAVDNV010000009.1"/>
</dbReference>
<feature type="transmembrane region" description="Helical" evidence="5">
    <location>
        <begin position="332"/>
        <end position="354"/>
    </location>
</feature>
<sequence length="558" mass="61327">MMSFPARRPLSLTFRGTFTLLGVWLCIGLLFYLPNSGGHGLSLPVNIITWGVMAACGMWTAMTLPGVAQGRAPDGAFRLICIGAGLWSLPLLWTTSGSVPYAGLPRVAGLWGMIAFLWLLRRTGLTRDGIRLILQMLWLAALMQALFGFLQVLVFKHMVMADGSPGFSGSRPWGIFQQPNLLASFVATGLLCLLASNNRGKLASGALFFFPFMLVLIQSRAAWIGAIAGCGLLFCSSIQVRRRAAVLLMLGGVALALAWQWGAHLPDAFSAIDKRGSTHERWLILKTTWALIARHPWAGWGYGSFEAAFSRQAQISGGPFVVTLIHPHNELLYAWAEGGIVAVAGLLLMAAGILRGLWQPGGWRWTGIALLLPLISHINLEYPLYQSAPHCLMLTLLLALIMPPVMPETAGTGSRWMRLVIAAASLPILLFMASALVTQQRLTAIERRGLAPLATDATDSELGLINPYGQRLRLDYDRHIALLIRYNTLRDPQLLARFTRWADSYQRHHNDPNVMASRLAIIGATQPDLLNGACLQARRRWPQDRRFLCRNATGLNKK</sequence>
<dbReference type="Proteomes" id="UP001236270">
    <property type="component" value="Unassembled WGS sequence"/>
</dbReference>
<proteinExistence type="predicted"/>
<dbReference type="InterPro" id="IPR031726">
    <property type="entry name" value="PglL_A"/>
</dbReference>
<feature type="transmembrane region" description="Helical" evidence="5">
    <location>
        <begin position="416"/>
        <end position="437"/>
    </location>
</feature>
<organism evidence="9 10">
    <name type="scientific">Pluralibacter gergoviae</name>
    <name type="common">Enterobacter gergoviae</name>
    <dbReference type="NCBI Taxonomy" id="61647"/>
    <lineage>
        <taxon>Bacteria</taxon>
        <taxon>Pseudomonadati</taxon>
        <taxon>Pseudomonadota</taxon>
        <taxon>Gammaproteobacteria</taxon>
        <taxon>Enterobacterales</taxon>
        <taxon>Enterobacteriaceae</taxon>
        <taxon>Pluralibacter</taxon>
    </lineage>
</organism>
<feature type="transmembrane region" description="Helical" evidence="5">
    <location>
        <begin position="45"/>
        <end position="64"/>
    </location>
</feature>
<dbReference type="Pfam" id="PF04932">
    <property type="entry name" value="Wzy_C"/>
    <property type="match status" value="1"/>
</dbReference>
<evidence type="ECO:0000313" key="9">
    <source>
        <dbReference type="EMBL" id="MDQ2310117.1"/>
    </source>
</evidence>
<dbReference type="Pfam" id="PF15864">
    <property type="entry name" value="PglL_A"/>
    <property type="match status" value="1"/>
</dbReference>
<feature type="domain" description="O-antigen ligase-related" evidence="6">
    <location>
        <begin position="206"/>
        <end position="346"/>
    </location>
</feature>
<dbReference type="EMBL" id="JAVDNV010000009">
    <property type="protein sequence ID" value="MDQ2310117.1"/>
    <property type="molecule type" value="Genomic_DNA"/>
</dbReference>
<feature type="transmembrane region" description="Helical" evidence="5">
    <location>
        <begin position="202"/>
        <end position="217"/>
    </location>
</feature>
<evidence type="ECO:0000259" key="7">
    <source>
        <dbReference type="Pfam" id="PF11846"/>
    </source>
</evidence>